<feature type="domain" description="Peptidase M1 membrane alanine aminopeptidase" evidence="14">
    <location>
        <begin position="316"/>
        <end position="456"/>
    </location>
</feature>
<organism evidence="16 17">
    <name type="scientific">Paractinoplanes ferrugineus</name>
    <dbReference type="NCBI Taxonomy" id="113564"/>
    <lineage>
        <taxon>Bacteria</taxon>
        <taxon>Bacillati</taxon>
        <taxon>Actinomycetota</taxon>
        <taxon>Actinomycetes</taxon>
        <taxon>Micromonosporales</taxon>
        <taxon>Micromonosporaceae</taxon>
        <taxon>Paractinoplanes</taxon>
    </lineage>
</organism>
<keyword evidence="17" id="KW-1185">Reference proteome</keyword>
<evidence type="ECO:0000256" key="13">
    <source>
        <dbReference type="SAM" id="SignalP"/>
    </source>
</evidence>
<reference evidence="16" key="1">
    <citation type="submission" date="2021-01" db="EMBL/GenBank/DDBJ databases">
        <title>Whole genome shotgun sequence of Actinoplanes ferrugineus NBRC 15555.</title>
        <authorList>
            <person name="Komaki H."/>
            <person name="Tamura T."/>
        </authorList>
    </citation>
    <scope>NUCLEOTIDE SEQUENCE</scope>
    <source>
        <strain evidence="16">NBRC 15555</strain>
    </source>
</reference>
<dbReference type="EC" id="3.4.11.2" evidence="4"/>
<dbReference type="InterPro" id="IPR042097">
    <property type="entry name" value="Aminopeptidase_N-like_N_sf"/>
</dbReference>
<keyword evidence="9" id="KW-0862">Zinc</keyword>
<name>A0A919IVY8_9ACTN</name>
<dbReference type="GO" id="GO:0008270">
    <property type="term" value="F:zinc ion binding"/>
    <property type="evidence" value="ECO:0007669"/>
    <property type="project" value="InterPro"/>
</dbReference>
<comment type="cofactor">
    <cofactor evidence="2">
        <name>Zn(2+)</name>
        <dbReference type="ChEBI" id="CHEBI:29105"/>
    </cofactor>
</comment>
<comment type="catalytic activity">
    <reaction evidence="1">
        <text>Release of an N-terminal amino acid, Xaa-|-Yaa- from a peptide, amide or arylamide. Xaa is preferably Ala, but may be most amino acids including Pro (slow action). When a terminal hydrophobic residue is followed by a prolyl residue, the two may be released as an intact Xaa-Pro dipeptide.</text>
        <dbReference type="EC" id="3.4.11.2"/>
    </reaction>
</comment>
<dbReference type="RefSeq" id="WP_203816512.1">
    <property type="nucleotide sequence ID" value="NZ_BAAABP010000007.1"/>
</dbReference>
<dbReference type="InterPro" id="IPR045357">
    <property type="entry name" value="Aminopeptidase_N-like_N"/>
</dbReference>
<dbReference type="GO" id="GO:0008237">
    <property type="term" value="F:metallopeptidase activity"/>
    <property type="evidence" value="ECO:0007669"/>
    <property type="project" value="UniProtKB-KW"/>
</dbReference>
<dbReference type="PANTHER" id="PTHR11533:SF297">
    <property type="entry name" value="AMINOPEPTIDASE N"/>
    <property type="match status" value="1"/>
</dbReference>
<evidence type="ECO:0000259" key="14">
    <source>
        <dbReference type="Pfam" id="PF01433"/>
    </source>
</evidence>
<sequence>MRAALAGLASLTLALAGCTASGKDGPEPAKNFSPGADGIGDPYFPKYGNGGYDVAGYDLNLRYDPAKGHLSGTATITATATQDLSRFDFDLAHLTTAEVTVDGRAATAKQDGNELVITPAAGIVNGKPFTVVIDYAGTPAQIANKTLGDGGWLRSDTGAVALGQPESASSWFPVNDHPADKATFKLAMTVPDGVEALSIGVPGPTSTADGWTTWRWTENSPLASYLSTVVIGQYRVTTSTHDGKPMVTAVPASMAADSDAAKSIGRTGEIADFLATKFGPYPFDAYGGIVVDDTRIRYALETQSRPAYGRAFFQNGENDTVVAHELAHQWFGDSVALEKWQDIWLNEGFATYAEWLWQEHDENLPVRESFERTYNSFDFAQAPGDPGVAKLFGGAVYDRGGMTVYALRRKIGDEAFGKLLTTWTSEHRDGNADTADMIKLAERLSGQDLGKFFQDWLYGTSKPTY</sequence>
<dbReference type="GO" id="GO:0016285">
    <property type="term" value="F:alanyl aminopeptidase activity"/>
    <property type="evidence" value="ECO:0007669"/>
    <property type="project" value="UniProtKB-EC"/>
</dbReference>
<dbReference type="GO" id="GO:0006508">
    <property type="term" value="P:proteolysis"/>
    <property type="evidence" value="ECO:0007669"/>
    <property type="project" value="UniProtKB-KW"/>
</dbReference>
<dbReference type="CDD" id="cd09603">
    <property type="entry name" value="M1_APN_like"/>
    <property type="match status" value="1"/>
</dbReference>
<gene>
    <name evidence="16" type="ORF">Afe05nite_17800</name>
</gene>
<evidence type="ECO:0000256" key="5">
    <source>
        <dbReference type="ARBA" id="ARBA00015611"/>
    </source>
</evidence>
<dbReference type="PRINTS" id="PR00756">
    <property type="entry name" value="ALADIPTASE"/>
</dbReference>
<dbReference type="Pfam" id="PF01433">
    <property type="entry name" value="Peptidase_M1"/>
    <property type="match status" value="1"/>
</dbReference>
<protein>
    <recommendedName>
        <fullName evidence="5">Aminopeptidase N</fullName>
        <ecNumber evidence="4">3.4.11.2</ecNumber>
    </recommendedName>
    <alternativeName>
        <fullName evidence="11">Alanine aminopeptidase</fullName>
    </alternativeName>
    <alternativeName>
        <fullName evidence="12">Lysyl aminopeptidase</fullName>
    </alternativeName>
</protein>
<dbReference type="Gene3D" id="1.10.390.10">
    <property type="entry name" value="Neutral Protease Domain 2"/>
    <property type="match status" value="1"/>
</dbReference>
<dbReference type="Gene3D" id="2.60.40.1730">
    <property type="entry name" value="tricorn interacting facor f3 domain"/>
    <property type="match status" value="1"/>
</dbReference>
<dbReference type="EMBL" id="BOMM01000012">
    <property type="protein sequence ID" value="GIE09940.1"/>
    <property type="molecule type" value="Genomic_DNA"/>
</dbReference>
<evidence type="ECO:0000256" key="2">
    <source>
        <dbReference type="ARBA" id="ARBA00001947"/>
    </source>
</evidence>
<comment type="similarity">
    <text evidence="3">Belongs to the peptidase M1 family.</text>
</comment>
<evidence type="ECO:0000313" key="17">
    <source>
        <dbReference type="Proteomes" id="UP000598174"/>
    </source>
</evidence>
<evidence type="ECO:0000313" key="16">
    <source>
        <dbReference type="EMBL" id="GIE09940.1"/>
    </source>
</evidence>
<evidence type="ECO:0000259" key="15">
    <source>
        <dbReference type="Pfam" id="PF17900"/>
    </source>
</evidence>
<accession>A0A919IVY8</accession>
<evidence type="ECO:0000256" key="10">
    <source>
        <dbReference type="ARBA" id="ARBA00023049"/>
    </source>
</evidence>
<dbReference type="InterPro" id="IPR027268">
    <property type="entry name" value="Peptidase_M4/M1_CTD_sf"/>
</dbReference>
<dbReference type="SUPFAM" id="SSF63737">
    <property type="entry name" value="Leukotriene A4 hydrolase N-terminal domain"/>
    <property type="match status" value="1"/>
</dbReference>
<proteinExistence type="inferred from homology"/>
<evidence type="ECO:0000256" key="3">
    <source>
        <dbReference type="ARBA" id="ARBA00010136"/>
    </source>
</evidence>
<dbReference type="SUPFAM" id="SSF55486">
    <property type="entry name" value="Metalloproteases ('zincins'), catalytic domain"/>
    <property type="match status" value="1"/>
</dbReference>
<feature type="chain" id="PRO_5038035688" description="Aminopeptidase N" evidence="13">
    <location>
        <begin position="23"/>
        <end position="465"/>
    </location>
</feature>
<feature type="domain" description="Aminopeptidase N-like N-terminal" evidence="15">
    <location>
        <begin position="57"/>
        <end position="226"/>
    </location>
</feature>
<dbReference type="PANTHER" id="PTHR11533">
    <property type="entry name" value="PROTEASE M1 ZINC METALLOPROTEASE"/>
    <property type="match status" value="1"/>
</dbReference>
<keyword evidence="7" id="KW-0479">Metal-binding</keyword>
<evidence type="ECO:0000256" key="7">
    <source>
        <dbReference type="ARBA" id="ARBA00022723"/>
    </source>
</evidence>
<comment type="caution">
    <text evidence="16">The sequence shown here is derived from an EMBL/GenBank/DDBJ whole genome shotgun (WGS) entry which is preliminary data.</text>
</comment>
<dbReference type="InterPro" id="IPR001930">
    <property type="entry name" value="Peptidase_M1"/>
</dbReference>
<dbReference type="InterPro" id="IPR050344">
    <property type="entry name" value="Peptidase_M1_aminopeptidases"/>
</dbReference>
<evidence type="ECO:0000256" key="12">
    <source>
        <dbReference type="ARBA" id="ARBA00031533"/>
    </source>
</evidence>
<evidence type="ECO:0000256" key="1">
    <source>
        <dbReference type="ARBA" id="ARBA00000098"/>
    </source>
</evidence>
<dbReference type="Proteomes" id="UP000598174">
    <property type="component" value="Unassembled WGS sequence"/>
</dbReference>
<dbReference type="PROSITE" id="PS51257">
    <property type="entry name" value="PROKAR_LIPOPROTEIN"/>
    <property type="match status" value="1"/>
</dbReference>
<evidence type="ECO:0000256" key="6">
    <source>
        <dbReference type="ARBA" id="ARBA00022670"/>
    </source>
</evidence>
<dbReference type="InterPro" id="IPR014782">
    <property type="entry name" value="Peptidase_M1_dom"/>
</dbReference>
<dbReference type="AlphaFoldDB" id="A0A919IVY8"/>
<evidence type="ECO:0000256" key="9">
    <source>
        <dbReference type="ARBA" id="ARBA00022833"/>
    </source>
</evidence>
<evidence type="ECO:0000256" key="11">
    <source>
        <dbReference type="ARBA" id="ARBA00029811"/>
    </source>
</evidence>
<evidence type="ECO:0000256" key="8">
    <source>
        <dbReference type="ARBA" id="ARBA00022801"/>
    </source>
</evidence>
<keyword evidence="10" id="KW-0482">Metalloprotease</keyword>
<evidence type="ECO:0000256" key="4">
    <source>
        <dbReference type="ARBA" id="ARBA00012564"/>
    </source>
</evidence>
<keyword evidence="13" id="KW-0732">Signal</keyword>
<keyword evidence="6" id="KW-0645">Protease</keyword>
<feature type="signal peptide" evidence="13">
    <location>
        <begin position="1"/>
        <end position="22"/>
    </location>
</feature>
<keyword evidence="8" id="KW-0378">Hydrolase</keyword>
<dbReference type="Pfam" id="PF17900">
    <property type="entry name" value="Peptidase_M1_N"/>
    <property type="match status" value="1"/>
</dbReference>